<feature type="transmembrane region" description="Helical" evidence="1">
    <location>
        <begin position="251"/>
        <end position="269"/>
    </location>
</feature>
<evidence type="ECO:0000313" key="2">
    <source>
        <dbReference type="EMBL" id="MXP34603.1"/>
    </source>
</evidence>
<dbReference type="PROSITE" id="PS51257">
    <property type="entry name" value="PROKAR_LIPOPROTEIN"/>
    <property type="match status" value="1"/>
</dbReference>
<evidence type="ECO:0008006" key="4">
    <source>
        <dbReference type="Google" id="ProtNLM"/>
    </source>
</evidence>
<feature type="transmembrane region" description="Helical" evidence="1">
    <location>
        <begin position="323"/>
        <end position="344"/>
    </location>
</feature>
<keyword evidence="1" id="KW-1133">Transmembrane helix</keyword>
<feature type="transmembrane region" description="Helical" evidence="1">
    <location>
        <begin position="164"/>
        <end position="185"/>
    </location>
</feature>
<organism evidence="2 3">
    <name type="scientific">Qipengyuania citrea</name>
    <dbReference type="NCBI Taxonomy" id="225971"/>
    <lineage>
        <taxon>Bacteria</taxon>
        <taxon>Pseudomonadati</taxon>
        <taxon>Pseudomonadota</taxon>
        <taxon>Alphaproteobacteria</taxon>
        <taxon>Sphingomonadales</taxon>
        <taxon>Erythrobacteraceae</taxon>
        <taxon>Qipengyuania</taxon>
    </lineage>
</organism>
<proteinExistence type="predicted"/>
<name>A0A6I4UBL7_9SPHN</name>
<feature type="transmembrane region" description="Helical" evidence="1">
    <location>
        <begin position="299"/>
        <end position="317"/>
    </location>
</feature>
<dbReference type="Proteomes" id="UP000439914">
    <property type="component" value="Unassembled WGS sequence"/>
</dbReference>
<dbReference type="EMBL" id="WTYG01000001">
    <property type="protein sequence ID" value="MXP34603.1"/>
    <property type="molecule type" value="Genomic_DNA"/>
</dbReference>
<dbReference type="AlphaFoldDB" id="A0A6I4UBL7"/>
<evidence type="ECO:0000313" key="3">
    <source>
        <dbReference type="Proteomes" id="UP000439914"/>
    </source>
</evidence>
<reference evidence="2 3" key="1">
    <citation type="submission" date="2019-12" db="EMBL/GenBank/DDBJ databases">
        <title>Genomic-based taxomic classification of the family Erythrobacteraceae.</title>
        <authorList>
            <person name="Xu L."/>
        </authorList>
    </citation>
    <scope>NUCLEOTIDE SEQUENCE [LARGE SCALE GENOMIC DNA]</scope>
    <source>
        <strain evidence="2 3">CGMCC 1.8703</strain>
    </source>
</reference>
<feature type="transmembrane region" description="Helical" evidence="1">
    <location>
        <begin position="137"/>
        <end position="158"/>
    </location>
</feature>
<comment type="caution">
    <text evidence="2">The sequence shown here is derived from an EMBL/GenBank/DDBJ whole genome shotgun (WGS) entry which is preliminary data.</text>
</comment>
<feature type="transmembrane region" description="Helical" evidence="1">
    <location>
        <begin position="111"/>
        <end position="130"/>
    </location>
</feature>
<dbReference type="RefSeq" id="WP_160766066.1">
    <property type="nucleotide sequence ID" value="NZ_WTYG01000001.1"/>
</dbReference>
<feature type="transmembrane region" description="Helical" evidence="1">
    <location>
        <begin position="275"/>
        <end position="292"/>
    </location>
</feature>
<feature type="transmembrane region" description="Helical" evidence="1">
    <location>
        <begin position="220"/>
        <end position="239"/>
    </location>
</feature>
<sequence>MRLPEHPLAGLSPRMALLLAVIALLACVWNGFALEMRDAAHTSDIAERLERGERLDMDLYRAINGRVAAGESYYTAAATEHRVFGMPTAPFVTMRTPVLAWTTALWGADGWRIIAVLLWAANILAWYGALRRSGRSTALAAAALAAAFGMVGFIPDIAFSHELLAGMMLSLALALSAGPGWLAGLLMATCAIALRELALPFLGAWGVVACLAGERGKALAIAGALLALLVGFTVHAAMVDAVRAPGDLVSIGWSGLLGPALPLYGIHVTTLLQTLPSWFAGTLGVLALLGWLGAGGRLGMFAALWFAGFITAVALFARQENFYWMGLFVPAYGVGLALVPRALADLAGAVRQPRLARSPTRVSQ</sequence>
<keyword evidence="1" id="KW-0812">Transmembrane</keyword>
<protein>
    <recommendedName>
        <fullName evidence="4">DUF2029 domain-containing protein</fullName>
    </recommendedName>
</protein>
<keyword evidence="1" id="KW-0472">Membrane</keyword>
<gene>
    <name evidence="2" type="ORF">GRI55_02330</name>
</gene>
<accession>A0A6I4UBL7</accession>
<evidence type="ECO:0000256" key="1">
    <source>
        <dbReference type="SAM" id="Phobius"/>
    </source>
</evidence>